<dbReference type="GO" id="GO:0071111">
    <property type="term" value="F:cyclic-guanylate-specific phosphodiesterase activity"/>
    <property type="evidence" value="ECO:0007669"/>
    <property type="project" value="InterPro"/>
</dbReference>
<dbReference type="InterPro" id="IPR035919">
    <property type="entry name" value="EAL_sf"/>
</dbReference>
<dbReference type="Pfam" id="PF10388">
    <property type="entry name" value="YkuI_C"/>
    <property type="match status" value="1"/>
</dbReference>
<dbReference type="InterPro" id="IPR029151">
    <property type="entry name" value="Sensor-like_sf"/>
</dbReference>
<dbReference type="Pfam" id="PF00563">
    <property type="entry name" value="EAL"/>
    <property type="match status" value="1"/>
</dbReference>
<dbReference type="InterPro" id="IPR050706">
    <property type="entry name" value="Cyclic-di-GMP_PDE-like"/>
</dbReference>
<feature type="domain" description="EAL" evidence="1">
    <location>
        <begin position="7"/>
        <end position="259"/>
    </location>
</feature>
<dbReference type="Gene3D" id="3.30.450.20">
    <property type="entry name" value="PAS domain"/>
    <property type="match status" value="1"/>
</dbReference>
<evidence type="ECO:0000313" key="3">
    <source>
        <dbReference type="Proteomes" id="UP000198706"/>
    </source>
</evidence>
<dbReference type="Proteomes" id="UP000198706">
    <property type="component" value="Unassembled WGS sequence"/>
</dbReference>
<dbReference type="EMBL" id="FNFD01000004">
    <property type="protein sequence ID" value="SDK10499.1"/>
    <property type="molecule type" value="Genomic_DNA"/>
</dbReference>
<keyword evidence="3" id="KW-1185">Reference proteome</keyword>
<dbReference type="SUPFAM" id="SSF141868">
    <property type="entry name" value="EAL domain-like"/>
    <property type="match status" value="1"/>
</dbReference>
<dbReference type="PROSITE" id="PS50883">
    <property type="entry name" value="EAL"/>
    <property type="match status" value="1"/>
</dbReference>
<organism evidence="2 3">
    <name type="scientific">Pseudomonas indica</name>
    <dbReference type="NCBI Taxonomy" id="137658"/>
    <lineage>
        <taxon>Bacteria</taxon>
        <taxon>Pseudomonadati</taxon>
        <taxon>Pseudomonadota</taxon>
        <taxon>Gammaproteobacteria</taxon>
        <taxon>Pseudomonadales</taxon>
        <taxon>Pseudomonadaceae</taxon>
        <taxon>Pseudomonas</taxon>
    </lineage>
</organism>
<dbReference type="PANTHER" id="PTHR33121">
    <property type="entry name" value="CYCLIC DI-GMP PHOSPHODIESTERASE PDEF"/>
    <property type="match status" value="1"/>
</dbReference>
<accession>A0A1G8Z5Z1</accession>
<sequence length="409" mass="46037">MTCQLPNGFPFPPLKDASVTDGQPIACFQPFIDTATGRIAGIEALGRLRQADGELRSVGPLFLDPKNSPAALRRLDRLIRENALQRLAEAPDDWFLSLNISPRWISRLRPGQPLPSLKQLERQGVPAERIVFEITELGGASHRLPEVVARYREAGARIAIDDFGAGYSQLDRVLALQPDILKLDMRLFQAAARGGPSGEVVKALAMMAEKTGCWIIAEGVETEAELDFALECGARYVQGYLFARAEPDFFPADAFVERFAQLRDRYVHDKLAERARGIVLRQQLLELMGILKPWAEAGAAPGQLPSLQRYPWLLRLYQCDRQGTQVSPNLERHQGQWREDARYLGHNWSWRPYFYQLLAEGWEERRLSVSGTYRDATTNQYCLTAGQFVDNGRRLLLVDVDAASFQAKV</sequence>
<dbReference type="CDD" id="cd01948">
    <property type="entry name" value="EAL"/>
    <property type="match status" value="1"/>
</dbReference>
<dbReference type="InterPro" id="IPR001633">
    <property type="entry name" value="EAL_dom"/>
</dbReference>
<proteinExistence type="predicted"/>
<gene>
    <name evidence="2" type="ORF">SAMN05216186_104212</name>
</gene>
<protein>
    <submittedName>
        <fullName evidence="2">EAL domain, c-di-GMP-specific phosphodiesterase class I (Or its enzymatically inactive variant)</fullName>
    </submittedName>
</protein>
<dbReference type="PANTHER" id="PTHR33121:SF82">
    <property type="entry name" value="SIGNAL TRANSDUCTION PROTEIN CONTAINING A EAL DOMAIN"/>
    <property type="match status" value="1"/>
</dbReference>
<dbReference type="AlphaFoldDB" id="A0A1G8Z5Z1"/>
<evidence type="ECO:0000313" key="2">
    <source>
        <dbReference type="EMBL" id="SDK10499.1"/>
    </source>
</evidence>
<dbReference type="STRING" id="137658.SAMN05216186_104212"/>
<dbReference type="InterPro" id="IPR018842">
    <property type="entry name" value="YkuI_C"/>
</dbReference>
<dbReference type="SMART" id="SM00052">
    <property type="entry name" value="EAL"/>
    <property type="match status" value="1"/>
</dbReference>
<dbReference type="SUPFAM" id="SSF103190">
    <property type="entry name" value="Sensory domain-like"/>
    <property type="match status" value="1"/>
</dbReference>
<name>A0A1G8Z5Z1_9PSED</name>
<evidence type="ECO:0000259" key="1">
    <source>
        <dbReference type="PROSITE" id="PS50883"/>
    </source>
</evidence>
<reference evidence="2 3" key="1">
    <citation type="submission" date="2016-10" db="EMBL/GenBank/DDBJ databases">
        <authorList>
            <person name="de Groot N.N."/>
        </authorList>
    </citation>
    <scope>NUCLEOTIDE SEQUENCE [LARGE SCALE GENOMIC DNA]</scope>
    <source>
        <strain evidence="2 3">JCM 21544</strain>
    </source>
</reference>
<dbReference type="Gene3D" id="3.20.20.450">
    <property type="entry name" value="EAL domain"/>
    <property type="match status" value="1"/>
</dbReference>